<name>A0A3P7LKG2_DIBLA</name>
<evidence type="ECO:0000313" key="2">
    <source>
        <dbReference type="EMBL" id="VDN17254.1"/>
    </source>
</evidence>
<sequence>MPGLKPASAGGLLPDEEEATADMGDTTEEDYPLLRLDYRLT</sequence>
<evidence type="ECO:0000256" key="1">
    <source>
        <dbReference type="SAM" id="MobiDB-lite"/>
    </source>
</evidence>
<accession>A0A3P7LKG2</accession>
<keyword evidence="3" id="KW-1185">Reference proteome</keyword>
<dbReference type="Proteomes" id="UP000281553">
    <property type="component" value="Unassembled WGS sequence"/>
</dbReference>
<dbReference type="OrthoDB" id="10550180at2759"/>
<reference evidence="2 3" key="1">
    <citation type="submission" date="2018-11" db="EMBL/GenBank/DDBJ databases">
        <authorList>
            <consortium name="Pathogen Informatics"/>
        </authorList>
    </citation>
    <scope>NUCLEOTIDE SEQUENCE [LARGE SCALE GENOMIC DNA]</scope>
</reference>
<dbReference type="EMBL" id="UYRU01068013">
    <property type="protein sequence ID" value="VDN17254.1"/>
    <property type="molecule type" value="Genomic_DNA"/>
</dbReference>
<proteinExistence type="predicted"/>
<dbReference type="AlphaFoldDB" id="A0A3P7LKG2"/>
<gene>
    <name evidence="2" type="ORF">DILT_LOCUS12879</name>
</gene>
<protein>
    <submittedName>
        <fullName evidence="2">Uncharacterized protein</fullName>
    </submittedName>
</protein>
<evidence type="ECO:0000313" key="3">
    <source>
        <dbReference type="Proteomes" id="UP000281553"/>
    </source>
</evidence>
<feature type="region of interest" description="Disordered" evidence="1">
    <location>
        <begin position="1"/>
        <end position="30"/>
    </location>
</feature>
<feature type="compositionally biased region" description="Acidic residues" evidence="1">
    <location>
        <begin position="14"/>
        <end position="30"/>
    </location>
</feature>
<organism evidence="2 3">
    <name type="scientific">Dibothriocephalus latus</name>
    <name type="common">Fish tapeworm</name>
    <name type="synonym">Diphyllobothrium latum</name>
    <dbReference type="NCBI Taxonomy" id="60516"/>
    <lineage>
        <taxon>Eukaryota</taxon>
        <taxon>Metazoa</taxon>
        <taxon>Spiralia</taxon>
        <taxon>Lophotrochozoa</taxon>
        <taxon>Platyhelminthes</taxon>
        <taxon>Cestoda</taxon>
        <taxon>Eucestoda</taxon>
        <taxon>Diphyllobothriidea</taxon>
        <taxon>Diphyllobothriidae</taxon>
        <taxon>Dibothriocephalus</taxon>
    </lineage>
</organism>